<proteinExistence type="predicted"/>
<dbReference type="InterPro" id="IPR029281">
    <property type="entry name" value="FAM194_C"/>
</dbReference>
<dbReference type="OrthoDB" id="527209at2759"/>
<dbReference type="PANTHER" id="PTHR23093">
    <property type="entry name" value="SIMILAR TO CHROMOSOME 3 OPEN READING FRAME 20"/>
    <property type="match status" value="1"/>
</dbReference>
<feature type="compositionally biased region" description="Polar residues" evidence="1">
    <location>
        <begin position="128"/>
        <end position="137"/>
    </location>
</feature>
<evidence type="ECO:0000256" key="1">
    <source>
        <dbReference type="SAM" id="MobiDB-lite"/>
    </source>
</evidence>
<feature type="compositionally biased region" description="Polar residues" evidence="1">
    <location>
        <begin position="388"/>
        <end position="398"/>
    </location>
</feature>
<feature type="compositionally biased region" description="Basic and acidic residues" evidence="1">
    <location>
        <begin position="342"/>
        <end position="361"/>
    </location>
</feature>
<dbReference type="EMBL" id="PZQS01000014">
    <property type="protein sequence ID" value="PVD18998.1"/>
    <property type="molecule type" value="Genomic_DNA"/>
</dbReference>
<dbReference type="PANTHER" id="PTHR23093:SF18">
    <property type="entry name" value="GLUTAMATE RICH 6"/>
    <property type="match status" value="1"/>
</dbReference>
<feature type="compositionally biased region" description="Basic and acidic residues" evidence="1">
    <location>
        <begin position="75"/>
        <end position="84"/>
    </location>
</feature>
<evidence type="ECO:0000313" key="3">
    <source>
        <dbReference type="EMBL" id="PVD18998.1"/>
    </source>
</evidence>
<name>A0A2T7NCU7_POMCA</name>
<reference evidence="3 4" key="1">
    <citation type="submission" date="2018-04" db="EMBL/GenBank/DDBJ databases">
        <title>The genome of golden apple snail Pomacea canaliculata provides insight into stress tolerance and invasive adaptation.</title>
        <authorList>
            <person name="Liu C."/>
            <person name="Liu B."/>
            <person name="Ren Y."/>
            <person name="Zhang Y."/>
            <person name="Wang H."/>
            <person name="Li S."/>
            <person name="Jiang F."/>
            <person name="Yin L."/>
            <person name="Zhang G."/>
            <person name="Qian W."/>
            <person name="Fan W."/>
        </authorList>
    </citation>
    <scope>NUCLEOTIDE SEQUENCE [LARGE SCALE GENOMIC DNA]</scope>
    <source>
        <strain evidence="3">SZHN2017</strain>
        <tissue evidence="3">Muscle</tissue>
    </source>
</reference>
<organism evidence="3 4">
    <name type="scientific">Pomacea canaliculata</name>
    <name type="common">Golden apple snail</name>
    <dbReference type="NCBI Taxonomy" id="400727"/>
    <lineage>
        <taxon>Eukaryota</taxon>
        <taxon>Metazoa</taxon>
        <taxon>Spiralia</taxon>
        <taxon>Lophotrochozoa</taxon>
        <taxon>Mollusca</taxon>
        <taxon>Gastropoda</taxon>
        <taxon>Caenogastropoda</taxon>
        <taxon>Architaenioglossa</taxon>
        <taxon>Ampullarioidea</taxon>
        <taxon>Ampullariidae</taxon>
        <taxon>Pomacea</taxon>
    </lineage>
</organism>
<feature type="region of interest" description="Disordered" evidence="1">
    <location>
        <begin position="1"/>
        <end position="84"/>
    </location>
</feature>
<evidence type="ECO:0000313" key="4">
    <source>
        <dbReference type="Proteomes" id="UP000245119"/>
    </source>
</evidence>
<dbReference type="Proteomes" id="UP000245119">
    <property type="component" value="Linkage Group LG14"/>
</dbReference>
<feature type="region of interest" description="Disordered" evidence="1">
    <location>
        <begin position="331"/>
        <end position="401"/>
    </location>
</feature>
<feature type="compositionally biased region" description="Basic and acidic residues" evidence="1">
    <location>
        <begin position="727"/>
        <end position="748"/>
    </location>
</feature>
<dbReference type="Pfam" id="PF14977">
    <property type="entry name" value="FAM194"/>
    <property type="match status" value="1"/>
</dbReference>
<accession>A0A2T7NCU7</accession>
<dbReference type="AlphaFoldDB" id="A0A2T7NCU7"/>
<evidence type="ECO:0000259" key="2">
    <source>
        <dbReference type="Pfam" id="PF14977"/>
    </source>
</evidence>
<feature type="region of interest" description="Disordered" evidence="1">
    <location>
        <begin position="724"/>
        <end position="762"/>
    </location>
</feature>
<protein>
    <recommendedName>
        <fullName evidence="2">FAM194 C-terminal domain-containing protein</fullName>
    </recommendedName>
</protein>
<gene>
    <name evidence="3" type="ORF">C0Q70_21557</name>
</gene>
<feature type="compositionally biased region" description="Low complexity" evidence="1">
    <location>
        <begin position="31"/>
        <end position="46"/>
    </location>
</feature>
<feature type="domain" description="FAM194 C-terminal" evidence="2">
    <location>
        <begin position="500"/>
        <end position="716"/>
    </location>
</feature>
<comment type="caution">
    <text evidence="3">The sequence shown here is derived from an EMBL/GenBank/DDBJ whole genome shotgun (WGS) entry which is preliminary data.</text>
</comment>
<feature type="region of interest" description="Disordered" evidence="1">
    <location>
        <begin position="117"/>
        <end position="216"/>
    </location>
</feature>
<feature type="compositionally biased region" description="Polar residues" evidence="1">
    <location>
        <begin position="157"/>
        <end position="175"/>
    </location>
</feature>
<keyword evidence="4" id="KW-1185">Reference proteome</keyword>
<sequence length="762" mass="84172">MEITKSRTALEGGYMSDTDSDLELGIDQQAEDGASSDSRASSAEDGQATSKTRLRKESRGGRSAHSVSFSSKSTAHREMEKRIGFDGREVTLVTLDTQTDWDWLEGAQKAGKVKVITPSEEKIDRPQRLSTGTSPGSLKSILVKPDSRETASRPRTGGTTISSMAESRPETNITPFSLLPNDEYGIPLLDMSSTSDDSSDEEMRKRPQKATLPSVGPPQILKYVRESEMKEMVIPESTATTHAEEVFFEAGEMDFPVDEDGNPAGMFRGPCEFCGKMILPLPSMEMQQSQDPESLYCCEEYCEFIQFATSTVLQMEEEAQKANKIINVKVHPHHGSKKARTAAKERAVERMRQRELQRRQQEAAGSQANFYSAGVNNGALPSSLPGRPTQTTLKPNNTGVGGGARVGLFKDMATPASFRGQASTSAAGNASHGHFTYGVSHEGRQMKTINYQLSSQRCLEEGWTLRPPTPPDFDESDIEVFIPEPLHPAVIASGNIRERQIIEKFYPSGNKFLTIFPDGTGNVFYPSGHLAIMITSVSLGRYFFIVHDDGPGGLILAVFDPQGIASVNFANGKIRMFYDQINGLELDVLGAKKKRWFWKDPDVHVHAPPLQPLCMRLNQSNSIRVMTQESVALTFMANKRSCRFQLGNKAKEHVLHVHFVHCSHITSQLVAPELLPPREADEYQLFISEHTARIESIFNKVSVLLKFPKSPKVDKILPPIHVTSKLQRSEKMRRDLGTSPRGADEGKKSKGKASLLPAVTVT</sequence>
<feature type="compositionally biased region" description="Basic residues" evidence="1">
    <location>
        <begin position="331"/>
        <end position="341"/>
    </location>
</feature>